<dbReference type="InterPro" id="IPR016039">
    <property type="entry name" value="Thiolase-like"/>
</dbReference>
<dbReference type="Gene3D" id="3.40.47.10">
    <property type="match status" value="2"/>
</dbReference>
<evidence type="ECO:0000259" key="9">
    <source>
        <dbReference type="Pfam" id="PF02803"/>
    </source>
</evidence>
<feature type="active site" description="Acyl-thioester intermediate" evidence="6">
    <location>
        <position position="88"/>
    </location>
</feature>
<comment type="similarity">
    <text evidence="1 7">Belongs to the thiolase-like superfamily. Thiolase family.</text>
</comment>
<dbReference type="Proteomes" id="UP000515928">
    <property type="component" value="Chromosome"/>
</dbReference>
<evidence type="ECO:0000256" key="5">
    <source>
        <dbReference type="ARBA" id="ARBA00030755"/>
    </source>
</evidence>
<dbReference type="InterPro" id="IPR020613">
    <property type="entry name" value="Thiolase_CS"/>
</dbReference>
<dbReference type="PROSITE" id="PS00099">
    <property type="entry name" value="THIOLASE_3"/>
    <property type="match status" value="1"/>
</dbReference>
<dbReference type="InterPro" id="IPR020610">
    <property type="entry name" value="Thiolase_AS"/>
</dbReference>
<dbReference type="InterPro" id="IPR020616">
    <property type="entry name" value="Thiolase_N"/>
</dbReference>
<evidence type="ECO:0000313" key="11">
    <source>
        <dbReference type="Proteomes" id="UP000515928"/>
    </source>
</evidence>
<evidence type="ECO:0000256" key="7">
    <source>
        <dbReference type="RuleBase" id="RU003557"/>
    </source>
</evidence>
<feature type="active site" description="Proton acceptor" evidence="6">
    <location>
        <position position="374"/>
    </location>
</feature>
<protein>
    <recommendedName>
        <fullName evidence="2">acetyl-CoA C-acetyltransferase</fullName>
        <ecNumber evidence="2">2.3.1.9</ecNumber>
    </recommendedName>
    <alternativeName>
        <fullName evidence="5">Acetoacetyl-CoA thiolase</fullName>
    </alternativeName>
</protein>
<dbReference type="InterPro" id="IPR020615">
    <property type="entry name" value="Thiolase_acyl_enz_int_AS"/>
</dbReference>
<proteinExistence type="inferred from homology"/>
<gene>
    <name evidence="10" type="ORF">H9L01_02535</name>
</gene>
<evidence type="ECO:0000256" key="6">
    <source>
        <dbReference type="PIRSR" id="PIRSR000429-1"/>
    </source>
</evidence>
<evidence type="ECO:0000256" key="4">
    <source>
        <dbReference type="ARBA" id="ARBA00023315"/>
    </source>
</evidence>
<feature type="domain" description="Thiolase N-terminal" evidence="8">
    <location>
        <begin position="4"/>
        <end position="258"/>
    </location>
</feature>
<keyword evidence="11" id="KW-1185">Reference proteome</keyword>
<evidence type="ECO:0000259" key="8">
    <source>
        <dbReference type="Pfam" id="PF00108"/>
    </source>
</evidence>
<dbReference type="PROSITE" id="PS00098">
    <property type="entry name" value="THIOLASE_1"/>
    <property type="match status" value="1"/>
</dbReference>
<dbReference type="PIRSF" id="PIRSF000429">
    <property type="entry name" value="Ac-CoA_Ac_transf"/>
    <property type="match status" value="1"/>
</dbReference>
<dbReference type="Pfam" id="PF02803">
    <property type="entry name" value="Thiolase_C"/>
    <property type="match status" value="1"/>
</dbReference>
<dbReference type="SUPFAM" id="SSF53901">
    <property type="entry name" value="Thiolase-like"/>
    <property type="match status" value="2"/>
</dbReference>
<dbReference type="KEGG" id="eio:H9L01_02535"/>
<dbReference type="NCBIfam" id="TIGR01930">
    <property type="entry name" value="AcCoA-C-Actrans"/>
    <property type="match status" value="1"/>
</dbReference>
<organism evidence="10 11">
    <name type="scientific">Erysipelothrix inopinata</name>
    <dbReference type="NCBI Taxonomy" id="225084"/>
    <lineage>
        <taxon>Bacteria</taxon>
        <taxon>Bacillati</taxon>
        <taxon>Bacillota</taxon>
        <taxon>Erysipelotrichia</taxon>
        <taxon>Erysipelotrichales</taxon>
        <taxon>Erysipelotrichaceae</taxon>
        <taxon>Erysipelothrix</taxon>
    </lineage>
</organism>
<reference evidence="10 11" key="1">
    <citation type="submission" date="2020-08" db="EMBL/GenBank/DDBJ databases">
        <title>Genome sequence of Erysipelothrix inopinata DSM 15511T.</title>
        <authorList>
            <person name="Hyun D.-W."/>
            <person name="Bae J.-W."/>
        </authorList>
    </citation>
    <scope>NUCLEOTIDE SEQUENCE [LARGE SCALE GENOMIC DNA]</scope>
    <source>
        <strain evidence="10 11">DSM 15511</strain>
    </source>
</reference>
<dbReference type="InterPro" id="IPR020617">
    <property type="entry name" value="Thiolase_C"/>
</dbReference>
<feature type="domain" description="Thiolase C-terminal" evidence="9">
    <location>
        <begin position="266"/>
        <end position="386"/>
    </location>
</feature>
<dbReference type="EC" id="2.3.1.9" evidence="2"/>
<keyword evidence="4 7" id="KW-0012">Acyltransferase</keyword>
<evidence type="ECO:0000313" key="10">
    <source>
        <dbReference type="EMBL" id="QNN61262.1"/>
    </source>
</evidence>
<evidence type="ECO:0000256" key="3">
    <source>
        <dbReference type="ARBA" id="ARBA00022679"/>
    </source>
</evidence>
<name>A0A7G9S087_9FIRM</name>
<dbReference type="PANTHER" id="PTHR18919">
    <property type="entry name" value="ACETYL-COA C-ACYLTRANSFERASE"/>
    <property type="match status" value="1"/>
</dbReference>
<feature type="active site" description="Proton acceptor" evidence="6">
    <location>
        <position position="344"/>
    </location>
</feature>
<keyword evidence="3 7" id="KW-0808">Transferase</keyword>
<dbReference type="FunFam" id="3.40.47.10:FF:000010">
    <property type="entry name" value="Acetyl-CoA acetyltransferase (Thiolase)"/>
    <property type="match status" value="1"/>
</dbReference>
<evidence type="ECO:0000256" key="2">
    <source>
        <dbReference type="ARBA" id="ARBA00012705"/>
    </source>
</evidence>
<dbReference type="GO" id="GO:0003985">
    <property type="term" value="F:acetyl-CoA C-acetyltransferase activity"/>
    <property type="evidence" value="ECO:0007669"/>
    <property type="project" value="UniProtKB-EC"/>
</dbReference>
<dbReference type="PROSITE" id="PS00737">
    <property type="entry name" value="THIOLASE_2"/>
    <property type="match status" value="1"/>
</dbReference>
<evidence type="ECO:0000256" key="1">
    <source>
        <dbReference type="ARBA" id="ARBA00010982"/>
    </source>
</evidence>
<dbReference type="AlphaFoldDB" id="A0A7G9S087"/>
<sequence length="389" mass="41418">MRDVVIVGACRSAIGKFGGSLSATPAVKLGSAVIESAVKRSGLSVEDVDYVIMGNVLQANLGQNPARQASIGAGIGVDVPAFTVNEVCGSGLKAVHLGMQSIMLGENDTVVVGGFENMSMAPQYLENARFGTKLRLLETQDAIFKDGLIDAFSNDLMGITAENIAKKYNVSRERQDAFALDSQLKASRAIKEGKFKEEIVPIPVKDGLFEEDEFVRHNSTIEGLERLKPSFIKEGTVTAGNASGINDGSAALVLMSREKAEAMNLPILATIEGYTEIGMDPSLMGYSPYYAIKKLLSKQSITHDSVDRYEINEAFASQSVAVLDDLELDLTKVNVNGGAIALGHPIGSSGARILVSLIHELRREELSTGIASLCIGGGLGMAMLIKTEF</sequence>
<accession>A0A7G9S087</accession>
<dbReference type="CDD" id="cd00751">
    <property type="entry name" value="thiolase"/>
    <property type="match status" value="1"/>
</dbReference>
<dbReference type="EMBL" id="CP060715">
    <property type="protein sequence ID" value="QNN61262.1"/>
    <property type="molecule type" value="Genomic_DNA"/>
</dbReference>
<dbReference type="InterPro" id="IPR002155">
    <property type="entry name" value="Thiolase"/>
</dbReference>
<dbReference type="Pfam" id="PF00108">
    <property type="entry name" value="Thiolase_N"/>
    <property type="match status" value="1"/>
</dbReference>
<dbReference type="RefSeq" id="WP_187534464.1">
    <property type="nucleotide sequence ID" value="NZ_CBCSHU010000001.1"/>
</dbReference>
<dbReference type="PANTHER" id="PTHR18919:SF107">
    <property type="entry name" value="ACETYL-COA ACETYLTRANSFERASE, CYTOSOLIC"/>
    <property type="match status" value="1"/>
</dbReference>